<dbReference type="Proteomes" id="UP000027120">
    <property type="component" value="Unassembled WGS sequence"/>
</dbReference>
<evidence type="ECO:0000256" key="1">
    <source>
        <dbReference type="ARBA" id="ARBA00006461"/>
    </source>
</evidence>
<dbReference type="GO" id="GO:0006334">
    <property type="term" value="P:nucleosome assembly"/>
    <property type="evidence" value="ECO:0000318"/>
    <property type="project" value="GO_Central"/>
</dbReference>
<dbReference type="GO" id="GO:0042393">
    <property type="term" value="F:histone binding"/>
    <property type="evidence" value="ECO:0000318"/>
    <property type="project" value="GO_Central"/>
</dbReference>
<dbReference type="GO" id="GO:0005730">
    <property type="term" value="C:nucleolus"/>
    <property type="evidence" value="ECO:0000318"/>
    <property type="project" value="GO_Central"/>
</dbReference>
<dbReference type="STRING" id="2711.A0A067GTX1"/>
<dbReference type="EMBL" id="KK784878">
    <property type="protein sequence ID" value="KDO78746.1"/>
    <property type="molecule type" value="Genomic_DNA"/>
</dbReference>
<sequence length="492" mass="56452">MRGYARDDVEEYDEYEDEGEDQYEEDEGEEEDQEEERKPTEEELEYLELRQRLKERYRKNIKKENGSASSKEKTNRLPYDNYGSFFGPSQPVISHRVIQESKSLLETQHLACRVQNSHRNNEKTSASSAPKVGGQRPPPKVNEVLGHLFWFCCFFRWTFDLIKNVMDLLKCRCKGKFKNLRFQEITPFYLMMRSFQLLKKNLQLEMSLFRILARQAQVLTKSKQPLGNSGRNVHAAREERKPVSSNVQMHSKAGLYKAANGNKSNSMSVESRKQHSNNNGIGPGRPAGQKAPPSKMPVASLERKASAPGAKYHPASVKNHLPTAKNQLPIAKNQSSAKIPPSSKILPSVQKKHLEQRNGIQEPNRSRPISKQPVASSKPQINKPLKQISSHAATQDHCPKKKPLARYSDEEGDDDAKAFTMLRSMLGHRKFANYDDDDSDMEAGFDDIMEEEKLSAKIALKEDEEQLRLIEEEERQERMRKLAKKRKLMSQR</sequence>
<dbReference type="GO" id="GO:0003677">
    <property type="term" value="F:DNA binding"/>
    <property type="evidence" value="ECO:0000318"/>
    <property type="project" value="GO_Central"/>
</dbReference>
<feature type="region of interest" description="Disordered" evidence="4">
    <location>
        <begin position="223"/>
        <end position="317"/>
    </location>
</feature>
<evidence type="ECO:0000313" key="6">
    <source>
        <dbReference type="Proteomes" id="UP000027120"/>
    </source>
</evidence>
<dbReference type="PANTHER" id="PTHR22691">
    <property type="entry name" value="YEAST SPT2-RELATED"/>
    <property type="match status" value="1"/>
</dbReference>
<feature type="compositionally biased region" description="Acidic residues" evidence="4">
    <location>
        <begin position="8"/>
        <end position="34"/>
    </location>
</feature>
<dbReference type="SMART" id="SM00784">
    <property type="entry name" value="SPT2"/>
    <property type="match status" value="1"/>
</dbReference>
<feature type="compositionally biased region" description="Polar residues" evidence="4">
    <location>
        <begin position="115"/>
        <end position="128"/>
    </location>
</feature>
<dbReference type="PANTHER" id="PTHR22691:SF8">
    <property type="entry name" value="PROTEIN SPT2 HOMOLOG"/>
    <property type="match status" value="1"/>
</dbReference>
<feature type="compositionally biased region" description="Basic and acidic residues" evidence="4">
    <location>
        <begin position="35"/>
        <end position="49"/>
    </location>
</feature>
<protein>
    <recommendedName>
        <fullName evidence="7">Protein SPT2 homolog</fullName>
    </recommendedName>
</protein>
<evidence type="ECO:0000256" key="4">
    <source>
        <dbReference type="SAM" id="MobiDB-lite"/>
    </source>
</evidence>
<feature type="region of interest" description="Disordered" evidence="4">
    <location>
        <begin position="115"/>
        <end position="137"/>
    </location>
</feature>
<gene>
    <name evidence="5" type="ORF">CISIN_1g011173mg</name>
</gene>
<feature type="region of interest" description="Disordered" evidence="4">
    <location>
        <begin position="1"/>
        <end position="49"/>
    </location>
</feature>
<proteinExistence type="inferred from homology"/>
<name>A0A067GTX1_CITSI</name>
<evidence type="ECO:0000256" key="2">
    <source>
        <dbReference type="ARBA" id="ARBA00023054"/>
    </source>
</evidence>
<feature type="coiled-coil region" evidence="3">
    <location>
        <begin position="453"/>
        <end position="480"/>
    </location>
</feature>
<dbReference type="AlphaFoldDB" id="A0A067GTX1"/>
<reference evidence="5 6" key="1">
    <citation type="submission" date="2014-04" db="EMBL/GenBank/DDBJ databases">
        <authorList>
            <consortium name="International Citrus Genome Consortium"/>
            <person name="Gmitter F."/>
            <person name="Chen C."/>
            <person name="Farmerie W."/>
            <person name="Harkins T."/>
            <person name="Desany B."/>
            <person name="Mohiuddin M."/>
            <person name="Kodira C."/>
            <person name="Borodovsky M."/>
            <person name="Lomsadze A."/>
            <person name="Burns P."/>
            <person name="Jenkins J."/>
            <person name="Prochnik S."/>
            <person name="Shu S."/>
            <person name="Chapman J."/>
            <person name="Pitluck S."/>
            <person name="Schmutz J."/>
            <person name="Rokhsar D."/>
        </authorList>
    </citation>
    <scope>NUCLEOTIDE SEQUENCE</scope>
</reference>
<accession>A0A067GTX1</accession>
<dbReference type="InterPro" id="IPR013256">
    <property type="entry name" value="Chromatin_SPT2"/>
</dbReference>
<evidence type="ECO:0000256" key="3">
    <source>
        <dbReference type="SAM" id="Coils"/>
    </source>
</evidence>
<feature type="compositionally biased region" description="Polar residues" evidence="4">
    <location>
        <begin position="358"/>
        <end position="380"/>
    </location>
</feature>
<keyword evidence="6" id="KW-1185">Reference proteome</keyword>
<comment type="similarity">
    <text evidence="1">Belongs to the SPT2 family.</text>
</comment>
<dbReference type="SMR" id="A0A067GTX1"/>
<dbReference type="Pfam" id="PF08243">
    <property type="entry name" value="SPT2"/>
    <property type="match status" value="1"/>
</dbReference>
<evidence type="ECO:0000313" key="5">
    <source>
        <dbReference type="EMBL" id="KDO78746.1"/>
    </source>
</evidence>
<keyword evidence="2 3" id="KW-0175">Coiled coil</keyword>
<dbReference type="GO" id="GO:0006360">
    <property type="term" value="P:transcription by RNA polymerase I"/>
    <property type="evidence" value="ECO:0000318"/>
    <property type="project" value="GO_Central"/>
</dbReference>
<feature type="region of interest" description="Disordered" evidence="4">
    <location>
        <begin position="332"/>
        <end position="413"/>
    </location>
</feature>
<organism evidence="5 6">
    <name type="scientific">Citrus sinensis</name>
    <name type="common">Sweet orange</name>
    <name type="synonym">Citrus aurantium var. sinensis</name>
    <dbReference type="NCBI Taxonomy" id="2711"/>
    <lineage>
        <taxon>Eukaryota</taxon>
        <taxon>Viridiplantae</taxon>
        <taxon>Streptophyta</taxon>
        <taxon>Embryophyta</taxon>
        <taxon>Tracheophyta</taxon>
        <taxon>Spermatophyta</taxon>
        <taxon>Magnoliopsida</taxon>
        <taxon>eudicotyledons</taxon>
        <taxon>Gunneridae</taxon>
        <taxon>Pentapetalae</taxon>
        <taxon>rosids</taxon>
        <taxon>malvids</taxon>
        <taxon>Sapindales</taxon>
        <taxon>Rutaceae</taxon>
        <taxon>Aurantioideae</taxon>
        <taxon>Citrus</taxon>
    </lineage>
</organism>
<evidence type="ECO:0008006" key="7">
    <source>
        <dbReference type="Google" id="ProtNLM"/>
    </source>
</evidence>